<keyword evidence="3" id="KW-1185">Reference proteome</keyword>
<organism evidence="2 3">
    <name type="scientific">Streptomyces durmitorensis</name>
    <dbReference type="NCBI Taxonomy" id="319947"/>
    <lineage>
        <taxon>Bacteria</taxon>
        <taxon>Bacillati</taxon>
        <taxon>Actinomycetota</taxon>
        <taxon>Actinomycetes</taxon>
        <taxon>Kitasatosporales</taxon>
        <taxon>Streptomycetaceae</taxon>
        <taxon>Streptomyces</taxon>
    </lineage>
</organism>
<dbReference type="Proteomes" id="UP000829992">
    <property type="component" value="Chromosome"/>
</dbReference>
<evidence type="ECO:0000313" key="2">
    <source>
        <dbReference type="EMBL" id="UQT54209.1"/>
    </source>
</evidence>
<protein>
    <submittedName>
        <fullName evidence="2">MarR family transcriptional regulator</fullName>
    </submittedName>
</protein>
<dbReference type="SMART" id="SM00347">
    <property type="entry name" value="HTH_MARR"/>
    <property type="match status" value="1"/>
</dbReference>
<dbReference type="PRINTS" id="PR00598">
    <property type="entry name" value="HTHMARR"/>
</dbReference>
<dbReference type="InterPro" id="IPR036388">
    <property type="entry name" value="WH-like_DNA-bd_sf"/>
</dbReference>
<evidence type="ECO:0000259" key="1">
    <source>
        <dbReference type="PROSITE" id="PS50995"/>
    </source>
</evidence>
<gene>
    <name evidence="2" type="ORF">M4V62_03455</name>
</gene>
<dbReference type="Pfam" id="PF01047">
    <property type="entry name" value="MarR"/>
    <property type="match status" value="1"/>
</dbReference>
<dbReference type="InterPro" id="IPR036390">
    <property type="entry name" value="WH_DNA-bd_sf"/>
</dbReference>
<dbReference type="EMBL" id="CP097289">
    <property type="protein sequence ID" value="UQT54209.1"/>
    <property type="molecule type" value="Genomic_DNA"/>
</dbReference>
<dbReference type="InterPro" id="IPR000835">
    <property type="entry name" value="HTH_MarR-typ"/>
</dbReference>
<evidence type="ECO:0000313" key="3">
    <source>
        <dbReference type="Proteomes" id="UP000829992"/>
    </source>
</evidence>
<dbReference type="PANTHER" id="PTHR33164:SF99">
    <property type="entry name" value="MARR FAMILY REGULATORY PROTEIN"/>
    <property type="match status" value="1"/>
</dbReference>
<dbReference type="PANTHER" id="PTHR33164">
    <property type="entry name" value="TRANSCRIPTIONAL REGULATOR, MARR FAMILY"/>
    <property type="match status" value="1"/>
</dbReference>
<feature type="domain" description="HTH marR-type" evidence="1">
    <location>
        <begin position="11"/>
        <end position="139"/>
    </location>
</feature>
<dbReference type="RefSeq" id="WP_249585706.1">
    <property type="nucleotide sequence ID" value="NZ_BAAAQL010000002.1"/>
</dbReference>
<proteinExistence type="predicted"/>
<dbReference type="InterPro" id="IPR039422">
    <property type="entry name" value="MarR/SlyA-like"/>
</dbReference>
<sequence length="142" mass="15601">MTNPESQVIAERQLCGLVNGMAGQIAEHLRRRAARLGLTAPQAAALRELTGPMTMRELAERLSCEPSNATFVVDKLEKQALIERRPHPSDRRAKQLVLTPDGAALRERLLGLLSEDSPLAGLTHKEQDALRGLLERAISPPR</sequence>
<accession>A0ABY4PM59</accession>
<reference evidence="2 3" key="1">
    <citation type="submission" date="2022-05" db="EMBL/GenBank/DDBJ databases">
        <authorList>
            <person name="Zhou X."/>
            <person name="Li K."/>
            <person name="Man Y."/>
        </authorList>
    </citation>
    <scope>NUCLEOTIDE SEQUENCE [LARGE SCALE GENOMIC DNA]</scope>
    <source>
        <strain evidence="2 3">MS405</strain>
    </source>
</reference>
<dbReference type="Gene3D" id="1.10.10.10">
    <property type="entry name" value="Winged helix-like DNA-binding domain superfamily/Winged helix DNA-binding domain"/>
    <property type="match status" value="1"/>
</dbReference>
<dbReference type="SUPFAM" id="SSF46785">
    <property type="entry name" value="Winged helix' DNA-binding domain"/>
    <property type="match status" value="1"/>
</dbReference>
<dbReference type="PROSITE" id="PS50995">
    <property type="entry name" value="HTH_MARR_2"/>
    <property type="match status" value="1"/>
</dbReference>
<name>A0ABY4PM59_9ACTN</name>